<evidence type="ECO:0000256" key="6">
    <source>
        <dbReference type="ARBA" id="ARBA00023136"/>
    </source>
</evidence>
<evidence type="ECO:0000313" key="9">
    <source>
        <dbReference type="Proteomes" id="UP001497525"/>
    </source>
</evidence>
<comment type="caution">
    <text evidence="8">The sequence shown here is derived from an EMBL/GenBank/DDBJ whole genome shotgun (WGS) entry which is preliminary data.</text>
</comment>
<sequence length="293" mass="33352">MSMQEFSDNLSTLSYVSRRRVPVWCYDSKKKAFLGRTARCWFLIGFYYFCFYSFLAGFFVGMLMIFMHMEVKYDKPMRTGMQSLIQFSPGLGFRPVSEVQKSLIKYAKSDPQQYLIHVENINAFLDTYDIVNAKPKMQFAQCSGDKKVPDDVEKVCRFSLDNLGPCSRSNHYGYPAGTPCILLKINKVYGWLPDIENKSLANHALVACTGQNPADIENMGTVEYYPNVTAHGKTYGYFDSIYFPYVGQAGYLTPLVAIKFVNPAPHVAILIECKIRNVKNSYTIPVGFELMVD</sequence>
<proteinExistence type="inferred from homology"/>
<evidence type="ECO:0000256" key="2">
    <source>
        <dbReference type="ARBA" id="ARBA00005876"/>
    </source>
</evidence>
<dbReference type="GO" id="GO:0001671">
    <property type="term" value="F:ATPase activator activity"/>
    <property type="evidence" value="ECO:0007669"/>
    <property type="project" value="TreeGrafter"/>
</dbReference>
<gene>
    <name evidence="8" type="ORF">CDAUBV1_LOCUS15774</name>
</gene>
<organism evidence="8 9">
    <name type="scientific">Calicophoron daubneyi</name>
    <name type="common">Rumen fluke</name>
    <name type="synonym">Paramphistomum daubneyi</name>
    <dbReference type="NCBI Taxonomy" id="300641"/>
    <lineage>
        <taxon>Eukaryota</taxon>
        <taxon>Metazoa</taxon>
        <taxon>Spiralia</taxon>
        <taxon>Lophotrochozoa</taxon>
        <taxon>Platyhelminthes</taxon>
        <taxon>Trematoda</taxon>
        <taxon>Digenea</taxon>
        <taxon>Plagiorchiida</taxon>
        <taxon>Pronocephalata</taxon>
        <taxon>Paramphistomoidea</taxon>
        <taxon>Paramphistomidae</taxon>
        <taxon>Calicophoron</taxon>
    </lineage>
</organism>
<feature type="transmembrane region" description="Helical" evidence="7">
    <location>
        <begin position="46"/>
        <end position="67"/>
    </location>
</feature>
<dbReference type="EMBL" id="CAXLJL010000723">
    <property type="protein sequence ID" value="CAL5140458.1"/>
    <property type="molecule type" value="Genomic_DNA"/>
</dbReference>
<accession>A0AAV2TWW1</accession>
<dbReference type="InterPro" id="IPR038702">
    <property type="entry name" value="Na/K_ATPase_sub_beta_sf"/>
</dbReference>
<reference evidence="8" key="1">
    <citation type="submission" date="2024-06" db="EMBL/GenBank/DDBJ databases">
        <authorList>
            <person name="Liu X."/>
            <person name="Lenzi L."/>
            <person name="Haldenby T S."/>
            <person name="Uol C."/>
        </authorList>
    </citation>
    <scope>NUCLEOTIDE SEQUENCE</scope>
</reference>
<protein>
    <recommendedName>
        <fullName evidence="10">Sodium/potassium-transporting ATPase subunit beta</fullName>
    </recommendedName>
</protein>
<evidence type="ECO:0000256" key="4">
    <source>
        <dbReference type="ARBA" id="ARBA00022968"/>
    </source>
</evidence>
<keyword evidence="4" id="KW-0735">Signal-anchor</keyword>
<comment type="similarity">
    <text evidence="2">Belongs to the X(+)/potassium ATPases subunit beta family.</text>
</comment>
<name>A0AAV2TWW1_CALDB</name>
<dbReference type="GO" id="GO:0036376">
    <property type="term" value="P:sodium ion export across plasma membrane"/>
    <property type="evidence" value="ECO:0007669"/>
    <property type="project" value="TreeGrafter"/>
</dbReference>
<dbReference type="GO" id="GO:0006883">
    <property type="term" value="P:intracellular sodium ion homeostasis"/>
    <property type="evidence" value="ECO:0007669"/>
    <property type="project" value="TreeGrafter"/>
</dbReference>
<evidence type="ECO:0000256" key="5">
    <source>
        <dbReference type="ARBA" id="ARBA00022989"/>
    </source>
</evidence>
<evidence type="ECO:0000256" key="3">
    <source>
        <dbReference type="ARBA" id="ARBA00022692"/>
    </source>
</evidence>
<dbReference type="GO" id="GO:1990573">
    <property type="term" value="P:potassium ion import across plasma membrane"/>
    <property type="evidence" value="ECO:0007669"/>
    <property type="project" value="TreeGrafter"/>
</dbReference>
<comment type="subcellular location">
    <subcellularLocation>
        <location evidence="1">Membrane</location>
        <topology evidence="1">Single-pass type II membrane protein</topology>
    </subcellularLocation>
</comment>
<dbReference type="PANTHER" id="PTHR11523">
    <property type="entry name" value="SODIUM/POTASSIUM-DEPENDENT ATPASE BETA SUBUNIT"/>
    <property type="match status" value="1"/>
</dbReference>
<keyword evidence="6 7" id="KW-0472">Membrane</keyword>
<dbReference type="Proteomes" id="UP001497525">
    <property type="component" value="Unassembled WGS sequence"/>
</dbReference>
<evidence type="ECO:0000256" key="7">
    <source>
        <dbReference type="SAM" id="Phobius"/>
    </source>
</evidence>
<dbReference type="Gene3D" id="2.60.40.1660">
    <property type="entry name" value="Na, k-atpase alpha subunit"/>
    <property type="match status" value="1"/>
</dbReference>
<keyword evidence="5 7" id="KW-1133">Transmembrane helix</keyword>
<evidence type="ECO:0000313" key="8">
    <source>
        <dbReference type="EMBL" id="CAL5140458.1"/>
    </source>
</evidence>
<evidence type="ECO:0008006" key="10">
    <source>
        <dbReference type="Google" id="ProtNLM"/>
    </source>
</evidence>
<dbReference type="InterPro" id="IPR000402">
    <property type="entry name" value="Na/K_ATPase_sub_beta"/>
</dbReference>
<dbReference type="GO" id="GO:0030007">
    <property type="term" value="P:intracellular potassium ion homeostasis"/>
    <property type="evidence" value="ECO:0007669"/>
    <property type="project" value="TreeGrafter"/>
</dbReference>
<dbReference type="PANTHER" id="PTHR11523:SF28">
    <property type="entry name" value="NA_K-ATPASE BETA SUBUNIT ISOFORM 4-RELATED"/>
    <property type="match status" value="1"/>
</dbReference>
<evidence type="ECO:0000256" key="1">
    <source>
        <dbReference type="ARBA" id="ARBA00004606"/>
    </source>
</evidence>
<dbReference type="GO" id="GO:0005890">
    <property type="term" value="C:sodium:potassium-exchanging ATPase complex"/>
    <property type="evidence" value="ECO:0007669"/>
    <property type="project" value="InterPro"/>
</dbReference>
<dbReference type="AlphaFoldDB" id="A0AAV2TWW1"/>
<keyword evidence="3 7" id="KW-0812">Transmembrane</keyword>
<dbReference type="Pfam" id="PF00287">
    <property type="entry name" value="Na_K-ATPase"/>
    <property type="match status" value="1"/>
</dbReference>